<evidence type="ECO:0000256" key="6">
    <source>
        <dbReference type="ARBA" id="ARBA00023136"/>
    </source>
</evidence>
<keyword evidence="4 7" id="KW-0812">Transmembrane</keyword>
<gene>
    <name evidence="9" type="ORF">NSCAC_1163</name>
</gene>
<protein>
    <submittedName>
        <fullName evidence="9">Putative sugar transporter of the major facilitator superfamily (MFS)</fullName>
    </submittedName>
</protein>
<keyword evidence="5 7" id="KW-1133">Transmembrane helix</keyword>
<dbReference type="SUPFAM" id="SSF103473">
    <property type="entry name" value="MFS general substrate transporter"/>
    <property type="match status" value="1"/>
</dbReference>
<feature type="transmembrane region" description="Helical" evidence="7">
    <location>
        <begin position="411"/>
        <end position="434"/>
    </location>
</feature>
<dbReference type="GO" id="GO:0016020">
    <property type="term" value="C:membrane"/>
    <property type="evidence" value="ECO:0007669"/>
    <property type="project" value="UniProtKB-SubCell"/>
</dbReference>
<evidence type="ECO:0000259" key="8">
    <source>
        <dbReference type="PROSITE" id="PS50850"/>
    </source>
</evidence>
<evidence type="ECO:0000256" key="3">
    <source>
        <dbReference type="ARBA" id="ARBA00022448"/>
    </source>
</evidence>
<feature type="transmembrane region" description="Helical" evidence="7">
    <location>
        <begin position="318"/>
        <end position="336"/>
    </location>
</feature>
<accession>A0A7G1QAB1</accession>
<evidence type="ECO:0000256" key="5">
    <source>
        <dbReference type="ARBA" id="ARBA00022989"/>
    </source>
</evidence>
<dbReference type="Proteomes" id="UP000516072">
    <property type="component" value="Chromosome"/>
</dbReference>
<feature type="transmembrane region" description="Helical" evidence="7">
    <location>
        <begin position="101"/>
        <end position="126"/>
    </location>
</feature>
<organism evidence="9 10">
    <name type="scientific">Candidatus Nitrosacidococcus tergens</name>
    <dbReference type="NCBI Taxonomy" id="553981"/>
    <lineage>
        <taxon>Bacteria</taxon>
        <taxon>Pseudomonadati</taxon>
        <taxon>Pseudomonadota</taxon>
        <taxon>Gammaproteobacteria</taxon>
        <taxon>Chromatiales</taxon>
        <taxon>Chromatiaceae</taxon>
        <taxon>Candidatus Nitrosacidococcus</taxon>
    </lineage>
</organism>
<feature type="transmembrane region" description="Helical" evidence="7">
    <location>
        <begin position="71"/>
        <end position="89"/>
    </location>
</feature>
<feature type="transmembrane region" description="Helical" evidence="7">
    <location>
        <begin position="348"/>
        <end position="368"/>
    </location>
</feature>
<evidence type="ECO:0000256" key="4">
    <source>
        <dbReference type="ARBA" id="ARBA00022692"/>
    </source>
</evidence>
<keyword evidence="9" id="KW-0762">Sugar transport</keyword>
<feature type="domain" description="Major facilitator superfamily (MFS) profile" evidence="8">
    <location>
        <begin position="35"/>
        <end position="487"/>
    </location>
</feature>
<feature type="transmembrane region" description="Helical" evidence="7">
    <location>
        <begin position="33"/>
        <end position="51"/>
    </location>
</feature>
<feature type="transmembrane region" description="Helical" evidence="7">
    <location>
        <begin position="380"/>
        <end position="399"/>
    </location>
</feature>
<comment type="similarity">
    <text evidence="2">Belongs to the major facilitator superfamily. Sugar transporter (TC 2.A.1.1) family.</text>
</comment>
<feature type="transmembrane region" description="Helical" evidence="7">
    <location>
        <begin position="191"/>
        <end position="214"/>
    </location>
</feature>
<feature type="transmembrane region" description="Helical" evidence="7">
    <location>
        <begin position="283"/>
        <end position="306"/>
    </location>
</feature>
<dbReference type="KEGG" id="ntg:NSCAC_1163"/>
<dbReference type="Gene3D" id="1.20.1250.20">
    <property type="entry name" value="MFS general substrate transporter like domains"/>
    <property type="match status" value="1"/>
</dbReference>
<reference evidence="9 10" key="1">
    <citation type="submission" date="2020-03" db="EMBL/GenBank/DDBJ databases">
        <authorList>
            <person name="Picone N."/>
        </authorList>
    </citation>
    <scope>NUCLEOTIDE SEQUENCE [LARGE SCALE GENOMIC DNA]</scope>
    <source>
        <strain evidence="9">NSCAC1</strain>
    </source>
</reference>
<comment type="subcellular location">
    <subcellularLocation>
        <location evidence="1">Membrane</location>
        <topology evidence="1">Multi-pass membrane protein</topology>
    </subcellularLocation>
</comment>
<evidence type="ECO:0000256" key="2">
    <source>
        <dbReference type="ARBA" id="ARBA00010992"/>
    </source>
</evidence>
<evidence type="ECO:0000313" key="9">
    <source>
        <dbReference type="EMBL" id="CAB1276420.1"/>
    </source>
</evidence>
<dbReference type="PROSITE" id="PS50850">
    <property type="entry name" value="MFS"/>
    <property type="match status" value="1"/>
</dbReference>
<sequence>MNKLIHHTNYYKNFFPMTSLIPARMDRLPWVRFHWIVLIGLGAAWALDGLGAQMVASAGFQQSLHMSPKEVGLSASIFLLGQVIGALFFGRLADGLGRKKIFIVTLGICIFGSILVSLSFSIWIFLIAQFITSFGFGGEHAAINSAIDEIIPSKYRGRASLAINGTHWGGAVLGASANLFLLDLDIFPDGIGWRIGFLIGPALGLIIIYLRYYIPESPRWMLSRGYEKEAEQIVSSIEAQIKSQGHVLNRVPKNKALPVYRRKNISSTTLFKLFFYQYPRQTFVSFSLMVAQSILYNALFFSYALVLKHYYDLDPSSIQYYFFPFAVANLMGPLILGKYFDTIGRRKMIFTTYSISGLILAVSAMLFYKNMLSAATQTALWGSLFFFASAAAASAYLTVSEIFPLNIRGQAISYFFSVSQLTGAIAPFIFGVLINGGIEELKEGHIAFVLLAGGEIDRTPLVIGYLFSAGIMILGGIIALFFGYDAEGKALEEIR</sequence>
<dbReference type="PANTHER" id="PTHR23511">
    <property type="entry name" value="SYNAPTIC VESICLE GLYCOPROTEIN 2"/>
    <property type="match status" value="1"/>
</dbReference>
<dbReference type="GO" id="GO:0022857">
    <property type="term" value="F:transmembrane transporter activity"/>
    <property type="evidence" value="ECO:0007669"/>
    <property type="project" value="InterPro"/>
</dbReference>
<dbReference type="Pfam" id="PF00083">
    <property type="entry name" value="Sugar_tr"/>
    <property type="match status" value="1"/>
</dbReference>
<keyword evidence="3" id="KW-0813">Transport</keyword>
<evidence type="ECO:0000256" key="1">
    <source>
        <dbReference type="ARBA" id="ARBA00004141"/>
    </source>
</evidence>
<evidence type="ECO:0000313" key="10">
    <source>
        <dbReference type="Proteomes" id="UP000516072"/>
    </source>
</evidence>
<dbReference type="InterPro" id="IPR020846">
    <property type="entry name" value="MFS_dom"/>
</dbReference>
<name>A0A7G1QAB1_9GAMM</name>
<proteinExistence type="inferred from homology"/>
<keyword evidence="10" id="KW-1185">Reference proteome</keyword>
<dbReference type="CDD" id="cd17316">
    <property type="entry name" value="MFS_SV2_like"/>
    <property type="match status" value="1"/>
</dbReference>
<keyword evidence="6 7" id="KW-0472">Membrane</keyword>
<feature type="transmembrane region" description="Helical" evidence="7">
    <location>
        <begin position="462"/>
        <end position="484"/>
    </location>
</feature>
<dbReference type="EMBL" id="LR778175">
    <property type="protein sequence ID" value="CAB1276420.1"/>
    <property type="molecule type" value="Genomic_DNA"/>
</dbReference>
<dbReference type="InterPro" id="IPR005828">
    <property type="entry name" value="MFS_sugar_transport-like"/>
</dbReference>
<evidence type="ECO:0000256" key="7">
    <source>
        <dbReference type="SAM" id="Phobius"/>
    </source>
</evidence>
<dbReference type="InterPro" id="IPR036259">
    <property type="entry name" value="MFS_trans_sf"/>
</dbReference>
<dbReference type="AlphaFoldDB" id="A0A7G1QAB1"/>